<keyword evidence="2" id="KW-1185">Reference proteome</keyword>
<dbReference type="EMBL" id="FMAI01000016">
    <property type="protein sequence ID" value="SCB51894.1"/>
    <property type="molecule type" value="Genomic_DNA"/>
</dbReference>
<dbReference type="PROSITE" id="PS51318">
    <property type="entry name" value="TAT"/>
    <property type="match status" value="1"/>
</dbReference>
<dbReference type="AlphaFoldDB" id="A0A1C3XIV0"/>
<sequence length="86" mass="9206">MLNDHRQLSRRRFLRAFASAPIASGPGSWVIRPDWANAVEGPIRIGSATDLTGALGFAGNTDANVARMVVNEIKRLVVCWGAPSSS</sequence>
<protein>
    <submittedName>
        <fullName evidence="1">Branched-chain amino acid transport system substrate-binding protein</fullName>
    </submittedName>
</protein>
<reference evidence="2" key="1">
    <citation type="submission" date="2016-08" db="EMBL/GenBank/DDBJ databases">
        <authorList>
            <person name="Varghese N."/>
            <person name="Submissions Spin"/>
        </authorList>
    </citation>
    <scope>NUCLEOTIDE SEQUENCE [LARGE SCALE GENOMIC DNA]</scope>
    <source>
        <strain evidence="2">ERR11</strain>
    </source>
</reference>
<organism evidence="1 2">
    <name type="scientific">Bradyrhizobium shewense</name>
    <dbReference type="NCBI Taxonomy" id="1761772"/>
    <lineage>
        <taxon>Bacteria</taxon>
        <taxon>Pseudomonadati</taxon>
        <taxon>Pseudomonadota</taxon>
        <taxon>Alphaproteobacteria</taxon>
        <taxon>Hyphomicrobiales</taxon>
        <taxon>Nitrobacteraceae</taxon>
        <taxon>Bradyrhizobium</taxon>
    </lineage>
</organism>
<accession>A0A1C3XIV0</accession>
<evidence type="ECO:0000313" key="2">
    <source>
        <dbReference type="Proteomes" id="UP000199184"/>
    </source>
</evidence>
<dbReference type="Proteomes" id="UP000199184">
    <property type="component" value="Unassembled WGS sequence"/>
</dbReference>
<dbReference type="InterPro" id="IPR006311">
    <property type="entry name" value="TAT_signal"/>
</dbReference>
<evidence type="ECO:0000313" key="1">
    <source>
        <dbReference type="EMBL" id="SCB51894.1"/>
    </source>
</evidence>
<proteinExistence type="predicted"/>
<gene>
    <name evidence="1" type="ORF">GA0061098_101695</name>
</gene>
<name>A0A1C3XIV0_9BRAD</name>